<keyword evidence="1" id="KW-0547">Nucleotide-binding</keyword>
<name>A0ABX2B8B9_9GAMM</name>
<sequence length="936" mass="105227">MGAGSPSSGITRLSSRTQPLDESFLTQYLKGAKRYRRIAGYFTSSMFEVAGEAILNIPRVEIVCNADVQPEDLRVAKVAQAKLMGKWNEHTDLETDALLNRKRYQQLSDFLTRGHTIKVAPSNNCGFVHGKAGIIDLADGRKIGFIGSMNETSSGWRHHYEILWADETPEGVAWIEAEFDYLWKNSAMLPDAVTTEIRRRTKRREVALPDIEVPEEVAPAALVESPMYREGFTLQPWQQGFVTETLKHYRAYGVVRLLLADEVGLGKTLSMAVAALTLSLLEEKEGKARPTVVFAPATLCEQWQTELIDKLGIPTARWNTLQKGWVNANGMLISGTGTHHITDCPLRIGIISTGLMVRDSDEKQRLLDRRGDYGLVVLDEAHKARTMVTPGSRPDKDNKLLAFMKKIAGQSKHVILGTATPIQTRREDLWDAMRILHQGKGRFVLGEGLSRWHHPRDVVDLLSGVDRIERAEQAWTFIKTPLPPVDATNEAKARQLYSLIRSELSLGRDTFYCEPPLVSLDEDIHDVLQDALDEEVNGASFFQRENPFVRHIVLRKRSTLEEAGLLPRIAVDIHPDIDRVGDEHGFRGLFDGIGLRVDDDYRAAYEAAQLFGKALAAKGRGSGFMKNLMEQRICSSVHAGMSTARKLLEGDAIEEEDDDQERLAQINDATDAEIEALETLISRLSDVREDPKLNAIQFYLDKEGWLALGCIVFSQYYDTAAWVAQSLAKRYPDEAIGLYAGAGKSRLFLEGNSVAAERESLKLMVAERKIKLMIATDAACEGLNLQTLGTLINVDLPWNPTKLEQRIGRIKRFGQTRDRVDMLNLVNHGTVDERVYERLSERMRDRFDLFGALPDTIKDEWIENIEDMGEEMDKYIEAQKQETGFDIRYNATLAPDQETWGECAKVLSRRDFQLLMTQSWNGKPLDVASIGQTALL</sequence>
<dbReference type="CDD" id="cd18793">
    <property type="entry name" value="SF2_C_SNF"/>
    <property type="match status" value="1"/>
</dbReference>
<feature type="domain" description="Helicase C-terminal" evidence="6">
    <location>
        <begin position="699"/>
        <end position="861"/>
    </location>
</feature>
<evidence type="ECO:0000256" key="1">
    <source>
        <dbReference type="ARBA" id="ARBA00022741"/>
    </source>
</evidence>
<keyword evidence="3 7" id="KW-0347">Helicase</keyword>
<dbReference type="PROSITE" id="PS51192">
    <property type="entry name" value="HELICASE_ATP_BIND_1"/>
    <property type="match status" value="1"/>
</dbReference>
<dbReference type="InterPro" id="IPR014001">
    <property type="entry name" value="Helicase_ATP-bd"/>
</dbReference>
<dbReference type="InterPro" id="IPR049952">
    <property type="entry name" value="PhospholipD-like_anti-phage"/>
</dbReference>
<evidence type="ECO:0000256" key="3">
    <source>
        <dbReference type="ARBA" id="ARBA00022806"/>
    </source>
</evidence>
<dbReference type="Proteomes" id="UP001318401">
    <property type="component" value="Unassembled WGS sequence"/>
</dbReference>
<evidence type="ECO:0000313" key="7">
    <source>
        <dbReference type="EMBL" id="NPT30144.1"/>
    </source>
</evidence>
<keyword evidence="8" id="KW-1185">Reference proteome</keyword>
<dbReference type="Gene3D" id="3.30.870.10">
    <property type="entry name" value="Endonuclease Chain A"/>
    <property type="match status" value="1"/>
</dbReference>
<dbReference type="InterPro" id="IPR057342">
    <property type="entry name" value="DEXDc_RapA"/>
</dbReference>
<organism evidence="7 8">
    <name type="scientific">Vreelandella venusta</name>
    <dbReference type="NCBI Taxonomy" id="44935"/>
    <lineage>
        <taxon>Bacteria</taxon>
        <taxon>Pseudomonadati</taxon>
        <taxon>Pseudomonadota</taxon>
        <taxon>Gammaproteobacteria</taxon>
        <taxon>Oceanospirillales</taxon>
        <taxon>Halomonadaceae</taxon>
        <taxon>Vreelandella</taxon>
    </lineage>
</organism>
<dbReference type="InterPro" id="IPR001650">
    <property type="entry name" value="Helicase_C-like"/>
</dbReference>
<dbReference type="InterPro" id="IPR025202">
    <property type="entry name" value="PLD-like_dom"/>
</dbReference>
<comment type="caution">
    <text evidence="7">The sequence shown here is derived from an EMBL/GenBank/DDBJ whole genome shotgun (WGS) entry which is preliminary data.</text>
</comment>
<proteinExistence type="predicted"/>
<dbReference type="GO" id="GO:0004386">
    <property type="term" value="F:helicase activity"/>
    <property type="evidence" value="ECO:0007669"/>
    <property type="project" value="UniProtKB-KW"/>
</dbReference>
<protein>
    <submittedName>
        <fullName evidence="7">Helicase</fullName>
    </submittedName>
</protein>
<evidence type="ECO:0000256" key="4">
    <source>
        <dbReference type="ARBA" id="ARBA00022840"/>
    </source>
</evidence>
<evidence type="ECO:0000313" key="8">
    <source>
        <dbReference type="Proteomes" id="UP001318401"/>
    </source>
</evidence>
<feature type="domain" description="Helicase ATP-binding" evidence="5">
    <location>
        <begin position="248"/>
        <end position="439"/>
    </location>
</feature>
<dbReference type="Pfam" id="PF00176">
    <property type="entry name" value="SNF2-rel_dom"/>
    <property type="match status" value="1"/>
</dbReference>
<dbReference type="Pfam" id="PF00271">
    <property type="entry name" value="Helicase_C"/>
    <property type="match status" value="1"/>
</dbReference>
<dbReference type="PANTHER" id="PTHR45766">
    <property type="entry name" value="DNA ANNEALING HELICASE AND ENDONUCLEASE ZRANB3 FAMILY MEMBER"/>
    <property type="match status" value="1"/>
</dbReference>
<dbReference type="SUPFAM" id="SSF56024">
    <property type="entry name" value="Phospholipase D/nuclease"/>
    <property type="match status" value="1"/>
</dbReference>
<dbReference type="PROSITE" id="PS51194">
    <property type="entry name" value="HELICASE_CTER"/>
    <property type="match status" value="1"/>
</dbReference>
<dbReference type="InterPro" id="IPR049730">
    <property type="entry name" value="SNF2/RAD54-like_C"/>
</dbReference>
<gene>
    <name evidence="7" type="ORF">DDR56_06130</name>
</gene>
<dbReference type="PANTHER" id="PTHR45766:SF6">
    <property type="entry name" value="SWI_SNF-RELATED MATRIX-ASSOCIATED ACTIN-DEPENDENT REGULATOR OF CHROMATIN SUBFAMILY A-LIKE PROTEIN 1"/>
    <property type="match status" value="1"/>
</dbReference>
<dbReference type="InterPro" id="IPR000330">
    <property type="entry name" value="SNF2_N"/>
</dbReference>
<accession>A0ABX2B8B9</accession>
<dbReference type="InterPro" id="IPR027417">
    <property type="entry name" value="P-loop_NTPase"/>
</dbReference>
<dbReference type="NCBIfam" id="NF042964">
    <property type="entry name" value="phospholipD_antiphage"/>
    <property type="match status" value="1"/>
</dbReference>
<dbReference type="SMART" id="SM00490">
    <property type="entry name" value="HELICc"/>
    <property type="match status" value="1"/>
</dbReference>
<dbReference type="EMBL" id="QDKN01000002">
    <property type="protein sequence ID" value="NPT30144.1"/>
    <property type="molecule type" value="Genomic_DNA"/>
</dbReference>
<dbReference type="InterPro" id="IPR038718">
    <property type="entry name" value="SNF2-like_sf"/>
</dbReference>
<dbReference type="SUPFAM" id="SSF52540">
    <property type="entry name" value="P-loop containing nucleoside triphosphate hydrolases"/>
    <property type="match status" value="2"/>
</dbReference>
<keyword evidence="4" id="KW-0067">ATP-binding</keyword>
<keyword evidence="2" id="KW-0378">Hydrolase</keyword>
<dbReference type="CDD" id="cd18011">
    <property type="entry name" value="DEXDc_RapA"/>
    <property type="match status" value="1"/>
</dbReference>
<reference evidence="7 8" key="1">
    <citation type="submission" date="2018-04" db="EMBL/GenBank/DDBJ databases">
        <authorList>
            <person name="Li G."/>
            <person name="Du W."/>
            <person name="Bai Y."/>
        </authorList>
    </citation>
    <scope>NUCLEOTIDE SEQUENCE [LARGE SCALE GENOMIC DNA]</scope>
    <source>
        <strain evidence="7 8">YYYZ-3</strain>
    </source>
</reference>
<dbReference type="Gene3D" id="3.40.50.10810">
    <property type="entry name" value="Tandem AAA-ATPase domain"/>
    <property type="match status" value="1"/>
</dbReference>
<evidence type="ECO:0000256" key="2">
    <source>
        <dbReference type="ARBA" id="ARBA00022801"/>
    </source>
</evidence>
<dbReference type="Pfam" id="PF13091">
    <property type="entry name" value="PLDc_2"/>
    <property type="match status" value="1"/>
</dbReference>
<evidence type="ECO:0000259" key="5">
    <source>
        <dbReference type="PROSITE" id="PS51192"/>
    </source>
</evidence>
<evidence type="ECO:0000259" key="6">
    <source>
        <dbReference type="PROSITE" id="PS51194"/>
    </source>
</evidence>
<dbReference type="SMART" id="SM00487">
    <property type="entry name" value="DEXDc"/>
    <property type="match status" value="1"/>
</dbReference>
<dbReference type="Gene3D" id="3.40.50.300">
    <property type="entry name" value="P-loop containing nucleotide triphosphate hydrolases"/>
    <property type="match status" value="1"/>
</dbReference>